<feature type="region of interest" description="Disordered" evidence="1">
    <location>
        <begin position="65"/>
        <end position="100"/>
    </location>
</feature>
<evidence type="ECO:0000256" key="1">
    <source>
        <dbReference type="SAM" id="MobiDB-lite"/>
    </source>
</evidence>
<gene>
    <name evidence="2" type="ORF">BJ554DRAFT_1340</name>
</gene>
<dbReference type="Proteomes" id="UP000673691">
    <property type="component" value="Unassembled WGS sequence"/>
</dbReference>
<dbReference type="EMBL" id="JAEFCI010008486">
    <property type="protein sequence ID" value="KAG5458435.1"/>
    <property type="molecule type" value="Genomic_DNA"/>
</dbReference>
<feature type="non-terminal residue" evidence="2">
    <location>
        <position position="1"/>
    </location>
</feature>
<comment type="caution">
    <text evidence="2">The sequence shown here is derived from an EMBL/GenBank/DDBJ whole genome shotgun (WGS) entry which is preliminary data.</text>
</comment>
<evidence type="ECO:0000313" key="3">
    <source>
        <dbReference type="Proteomes" id="UP000673691"/>
    </source>
</evidence>
<accession>A0A8H8DHA2</accession>
<reference evidence="2 3" key="1">
    <citation type="journal article" name="Sci. Rep.">
        <title>Genome-scale phylogenetic analyses confirm Olpidium as the closest living zoosporic fungus to the non-flagellated, terrestrial fungi.</title>
        <authorList>
            <person name="Chang Y."/>
            <person name="Rochon D."/>
            <person name="Sekimoto S."/>
            <person name="Wang Y."/>
            <person name="Chovatia M."/>
            <person name="Sandor L."/>
            <person name="Salamov A."/>
            <person name="Grigoriev I.V."/>
            <person name="Stajich J.E."/>
            <person name="Spatafora J.W."/>
        </authorList>
    </citation>
    <scope>NUCLEOTIDE SEQUENCE [LARGE SCALE GENOMIC DNA]</scope>
    <source>
        <strain evidence="2">S191</strain>
    </source>
</reference>
<sequence length="100" mass="11175">PDALRTGLWERRLPGVKAVSWTDNGNKVSPAAWNLELRRFRPIDVERHLPLRCRCRMLHLVGRPPRSRGFPSTVSRRAKSPACSADTLPVPPSAIANSNI</sequence>
<name>A0A8H8DHA2_9FUNG</name>
<evidence type="ECO:0000313" key="2">
    <source>
        <dbReference type="EMBL" id="KAG5458435.1"/>
    </source>
</evidence>
<proteinExistence type="predicted"/>
<keyword evidence="3" id="KW-1185">Reference proteome</keyword>
<protein>
    <submittedName>
        <fullName evidence="2">Uncharacterized protein</fullName>
    </submittedName>
</protein>
<organism evidence="2 3">
    <name type="scientific">Olpidium bornovanus</name>
    <dbReference type="NCBI Taxonomy" id="278681"/>
    <lineage>
        <taxon>Eukaryota</taxon>
        <taxon>Fungi</taxon>
        <taxon>Fungi incertae sedis</taxon>
        <taxon>Olpidiomycota</taxon>
        <taxon>Olpidiomycotina</taxon>
        <taxon>Olpidiomycetes</taxon>
        <taxon>Olpidiales</taxon>
        <taxon>Olpidiaceae</taxon>
        <taxon>Olpidium</taxon>
    </lineage>
</organism>
<dbReference type="AlphaFoldDB" id="A0A8H8DHA2"/>